<dbReference type="CDD" id="cd19481">
    <property type="entry name" value="RecA-like_protease"/>
    <property type="match status" value="1"/>
</dbReference>
<dbReference type="GO" id="GO:0016887">
    <property type="term" value="F:ATP hydrolysis activity"/>
    <property type="evidence" value="ECO:0007669"/>
    <property type="project" value="InterPro"/>
</dbReference>
<dbReference type="InterPro" id="IPR003593">
    <property type="entry name" value="AAA+_ATPase"/>
</dbReference>
<keyword evidence="5" id="KW-1185">Reference proteome</keyword>
<dbReference type="GO" id="GO:0005524">
    <property type="term" value="F:ATP binding"/>
    <property type="evidence" value="ECO:0007669"/>
    <property type="project" value="UniProtKB-KW"/>
</dbReference>
<dbReference type="InterPro" id="IPR003959">
    <property type="entry name" value="ATPase_AAA_core"/>
</dbReference>
<dbReference type="InterPro" id="IPR003960">
    <property type="entry name" value="ATPase_AAA_CS"/>
</dbReference>
<protein>
    <submittedName>
        <fullName evidence="4">Cell-division protein</fullName>
    </submittedName>
</protein>
<dbReference type="PATRIC" id="fig|263475.3.peg.1825"/>
<sequence length="421" mass="49183">MLKFLYTFHEDLRQDIPNYADVSAVFERISKKLNEYHPSNFRGVTVELNNSQFHHHLLEMMEKELIHYENLSHIYAALPSIVLNSVSEDQLDNQLKSIKTFSNSLIYFPDYEVAITQIPVFRSDSEWPEFFYFTTSADKMMNFIEAVQEQLRQMLMETVTYLVDVHDGIKRRSYGEGKQITRDDVFLEPSLKQEIFRSIDEFFKEGGNFFKHYGLPYKRGILLYGSPGNGKTTLVKSITGSVTAPVVYWQITEHTSSESIEEVFRMVTSLAPAILVIEDIDSMPEYTRSLFLNTLDGAQSREGIFLIGTTNYPDRIDPALINRAGRFDRAYEIMNPTTEIRATYLRKLDIQHIFTEDELMDAAKLSKELSMSQLNELYMSVALNWHYDKKLDYEKCIKDLQKQRKKAFRNEWERNEVNIGF</sequence>
<dbReference type="AlphaFoldDB" id="A0A0M0LN34"/>
<reference evidence="5" key="1">
    <citation type="submission" date="2015-08" db="EMBL/GenBank/DDBJ databases">
        <title>Fjat-10028 dsm 16317.</title>
        <authorList>
            <person name="Liu B."/>
            <person name="Wang J."/>
            <person name="Zhu Y."/>
            <person name="Liu G."/>
            <person name="Chen Q."/>
            <person name="Chen Z."/>
            <person name="Lan J."/>
            <person name="Che J."/>
            <person name="Ge C."/>
            <person name="Shi H."/>
            <person name="Pan Z."/>
            <person name="Liu X."/>
        </authorList>
    </citation>
    <scope>NUCLEOTIDE SEQUENCE [LARGE SCALE GENOMIC DNA]</scope>
    <source>
        <strain evidence="5">DSM 16317</strain>
    </source>
</reference>
<accession>A0A0M0LN34</accession>
<evidence type="ECO:0000256" key="1">
    <source>
        <dbReference type="ARBA" id="ARBA00007448"/>
    </source>
</evidence>
<dbReference type="SUPFAM" id="SSF52540">
    <property type="entry name" value="P-loop containing nucleoside triphosphate hydrolases"/>
    <property type="match status" value="1"/>
</dbReference>
<evidence type="ECO:0000313" key="5">
    <source>
        <dbReference type="Proteomes" id="UP000036867"/>
    </source>
</evidence>
<evidence type="ECO:0000256" key="2">
    <source>
        <dbReference type="RuleBase" id="RU003651"/>
    </source>
</evidence>
<dbReference type="SMART" id="SM00382">
    <property type="entry name" value="AAA"/>
    <property type="match status" value="1"/>
</dbReference>
<dbReference type="STRING" id="263475.AMD00_06865"/>
<feature type="domain" description="AAA+ ATPase" evidence="3">
    <location>
        <begin position="217"/>
        <end position="337"/>
    </location>
</feature>
<dbReference type="PROSITE" id="PS00674">
    <property type="entry name" value="AAA"/>
    <property type="match status" value="1"/>
</dbReference>
<gene>
    <name evidence="4" type="ORF">AMD00_06865</name>
</gene>
<name>A0A0M0LN34_9BACL</name>
<comment type="similarity">
    <text evidence="1">Belongs to the AAA ATPase family. BCS1 subfamily.</text>
</comment>
<dbReference type="GeneID" id="301135824"/>
<dbReference type="InterPro" id="IPR050747">
    <property type="entry name" value="Mitochondrial_chaperone_BCS1"/>
</dbReference>
<dbReference type="OrthoDB" id="9806903at2"/>
<dbReference type="Proteomes" id="UP000036867">
    <property type="component" value="Unassembled WGS sequence"/>
</dbReference>
<keyword evidence="2" id="KW-0067">ATP-binding</keyword>
<dbReference type="PANTHER" id="PTHR23070">
    <property type="entry name" value="BCS1 AAA-TYPE ATPASE"/>
    <property type="match status" value="1"/>
</dbReference>
<evidence type="ECO:0000313" key="4">
    <source>
        <dbReference type="EMBL" id="KOO52123.1"/>
    </source>
</evidence>
<organism evidence="4 5">
    <name type="scientific">Viridibacillus arvi</name>
    <dbReference type="NCBI Taxonomy" id="263475"/>
    <lineage>
        <taxon>Bacteria</taxon>
        <taxon>Bacillati</taxon>
        <taxon>Bacillota</taxon>
        <taxon>Bacilli</taxon>
        <taxon>Bacillales</taxon>
        <taxon>Caryophanaceae</taxon>
        <taxon>Viridibacillus</taxon>
    </lineage>
</organism>
<dbReference type="EMBL" id="LILB01000001">
    <property type="protein sequence ID" value="KOO52123.1"/>
    <property type="molecule type" value="Genomic_DNA"/>
</dbReference>
<comment type="caution">
    <text evidence="4">The sequence shown here is derived from an EMBL/GenBank/DDBJ whole genome shotgun (WGS) entry which is preliminary data.</text>
</comment>
<proteinExistence type="inferred from homology"/>
<keyword evidence="2" id="KW-0547">Nucleotide-binding</keyword>
<dbReference type="Pfam" id="PF00004">
    <property type="entry name" value="AAA"/>
    <property type="match status" value="1"/>
</dbReference>
<dbReference type="InterPro" id="IPR027417">
    <property type="entry name" value="P-loop_NTPase"/>
</dbReference>
<evidence type="ECO:0000259" key="3">
    <source>
        <dbReference type="SMART" id="SM00382"/>
    </source>
</evidence>
<dbReference type="RefSeq" id="WP_157059195.1">
    <property type="nucleotide sequence ID" value="NZ_LILB01000001.1"/>
</dbReference>
<dbReference type="Gene3D" id="3.40.50.300">
    <property type="entry name" value="P-loop containing nucleotide triphosphate hydrolases"/>
    <property type="match status" value="1"/>
</dbReference>